<comment type="subcellular location">
    <subcellularLocation>
        <location evidence="5">Secreted</location>
    </subcellularLocation>
    <subcellularLocation>
        <location evidence="5">Bacterial flagellum</location>
    </subcellularLocation>
</comment>
<feature type="domain" description="Flagellar hook-associated protein 2 N-terminal" evidence="6">
    <location>
        <begin position="67"/>
        <end position="165"/>
    </location>
</feature>
<name>A0ABY0TE63_9PROT</name>
<gene>
    <name evidence="8" type="ORF">SAMN05216402_1888</name>
</gene>
<feature type="coiled-coil region" evidence="5">
    <location>
        <begin position="672"/>
        <end position="724"/>
    </location>
</feature>
<dbReference type="Pfam" id="PF02465">
    <property type="entry name" value="FliD_N"/>
    <property type="match status" value="1"/>
</dbReference>
<keyword evidence="9" id="KW-1185">Reference proteome</keyword>
<evidence type="ECO:0000256" key="5">
    <source>
        <dbReference type="RuleBase" id="RU362066"/>
    </source>
</evidence>
<comment type="subunit">
    <text evidence="2 5">Homopentamer.</text>
</comment>
<evidence type="ECO:0000256" key="1">
    <source>
        <dbReference type="ARBA" id="ARBA00009764"/>
    </source>
</evidence>
<dbReference type="InterPro" id="IPR003481">
    <property type="entry name" value="FliD_N"/>
</dbReference>
<dbReference type="EMBL" id="FNKY01000001">
    <property type="protein sequence ID" value="SDQ69365.1"/>
    <property type="molecule type" value="Genomic_DNA"/>
</dbReference>
<dbReference type="PANTHER" id="PTHR30288:SF0">
    <property type="entry name" value="FLAGELLAR HOOK-ASSOCIATED PROTEIN 2"/>
    <property type="match status" value="1"/>
</dbReference>
<evidence type="ECO:0000313" key="9">
    <source>
        <dbReference type="Proteomes" id="UP000183471"/>
    </source>
</evidence>
<comment type="similarity">
    <text evidence="1 5">Belongs to the FliD family.</text>
</comment>
<keyword evidence="8" id="KW-0282">Flagellum</keyword>
<evidence type="ECO:0000256" key="3">
    <source>
        <dbReference type="ARBA" id="ARBA00023054"/>
    </source>
</evidence>
<feature type="domain" description="Flagellar hook-associated protein 2 C-terminal" evidence="7">
    <location>
        <begin position="298"/>
        <end position="456"/>
    </location>
</feature>
<keyword evidence="4 5" id="KW-0975">Bacterial flagellum</keyword>
<evidence type="ECO:0000256" key="2">
    <source>
        <dbReference type="ARBA" id="ARBA00011255"/>
    </source>
</evidence>
<evidence type="ECO:0000259" key="7">
    <source>
        <dbReference type="Pfam" id="PF07195"/>
    </source>
</evidence>
<evidence type="ECO:0000256" key="4">
    <source>
        <dbReference type="ARBA" id="ARBA00023143"/>
    </source>
</evidence>
<protein>
    <recommendedName>
        <fullName evidence="5">Flagellar hook-associated protein 2</fullName>
        <shortName evidence="5">HAP2</shortName>
    </recommendedName>
    <alternativeName>
        <fullName evidence="5">Flagellar cap protein</fullName>
    </alternativeName>
</protein>
<accession>A0ABY0TE63</accession>
<sequence>MIPPDSSFEIKRFVIRFRLKSDYKDSSELNKPVPDRQQASGRVVNGTNRTLTSIGGDMGISAAGIGSNLDVDGIVSQLMAVERQPLTLLAKRETDYQAKLSAYGTLKGALASFQTVMKGMADGTKFQALTASPGDASILTATANAANKAVPGSYSIEVQQLAQQQKIRSDGFASTASVVGSGTLTIQYGSYDSGSNSFTLNSAKPAQTVVIDPSNNTLAGVRDAINTANIGVSATIINDGTSNRLVLTAKDTGAASSIKITTADSDGVNLDAAGLSRLAFDPTAAAGSGKNLTEVQAAQDAKLVIDGIAISKGSNIVTDAIEGVTLNLLKSSIGTPTTLAVARDSAGIKASVEAFVKSYNNVNQTLSDLSSYNAAAKKGGILQGDSAALSIQIRIRATLSVAVGGVSGGIDSLSQIGVAFQKDGSLALDSTKLQTALDNGFDGIAGLFAVRGTPTDSLVSYGGATNKTAAGNYAVAVTQLAAQGSLIGSQVAGLGIIAGVNDQLNINVDGVAVSVTLAAGTYASADALAAEVQSKLNGAAGLMGAGSSAVVSQAAGVLSITSARYGSASSVTVTGGNGAAGLMGASPASAAGVDVAGTINGVAATGTGQTLAAATGNAAEGLRLTINGGALGVRGTISFSRGYADQLNTLAADLLTSDGIIASRTDGINASIKDIDRRQEDFTRRLEGIEARYRAQFTALDTMLSSLNQTSQFFEQQLASLQQNKS</sequence>
<comment type="function">
    <text evidence="5">Required for morphogenesis and for the elongation of the flagellar filament by facilitating polymerization of the flagellin monomers at the tip of growing filament. Forms a capping structure, which prevents flagellin subunits (transported through the central channel of the flagellum) from leaking out without polymerization at the distal end.</text>
</comment>
<keyword evidence="8" id="KW-0969">Cilium</keyword>
<keyword evidence="5" id="KW-0964">Secreted</keyword>
<dbReference type="Proteomes" id="UP000183471">
    <property type="component" value="Unassembled WGS sequence"/>
</dbReference>
<evidence type="ECO:0000313" key="8">
    <source>
        <dbReference type="EMBL" id="SDQ69365.1"/>
    </source>
</evidence>
<organism evidence="8 9">
    <name type="scientific">Nitrosospira multiformis</name>
    <dbReference type="NCBI Taxonomy" id="1231"/>
    <lineage>
        <taxon>Bacteria</taxon>
        <taxon>Pseudomonadati</taxon>
        <taxon>Pseudomonadota</taxon>
        <taxon>Betaproteobacteria</taxon>
        <taxon>Nitrosomonadales</taxon>
        <taxon>Nitrosomonadaceae</taxon>
        <taxon>Nitrosospira</taxon>
    </lineage>
</organism>
<keyword evidence="8" id="KW-0966">Cell projection</keyword>
<evidence type="ECO:0000259" key="6">
    <source>
        <dbReference type="Pfam" id="PF02465"/>
    </source>
</evidence>
<dbReference type="InterPro" id="IPR010809">
    <property type="entry name" value="FliD_C"/>
</dbReference>
<comment type="caution">
    <text evidence="8">The sequence shown here is derived from an EMBL/GenBank/DDBJ whole genome shotgun (WGS) entry which is preliminary data.</text>
</comment>
<keyword evidence="3 5" id="KW-0175">Coiled coil</keyword>
<feature type="domain" description="Flagellar hook-associated protein 2 C-terminal" evidence="7">
    <location>
        <begin position="640"/>
        <end position="709"/>
    </location>
</feature>
<proteinExistence type="inferred from homology"/>
<dbReference type="PANTHER" id="PTHR30288">
    <property type="entry name" value="FLAGELLAR CAP/ASSEMBLY PROTEIN FLID"/>
    <property type="match status" value="1"/>
</dbReference>
<dbReference type="Pfam" id="PF07195">
    <property type="entry name" value="FliD_C"/>
    <property type="match status" value="2"/>
</dbReference>
<reference evidence="8 9" key="1">
    <citation type="submission" date="2016-10" db="EMBL/GenBank/DDBJ databases">
        <authorList>
            <person name="Varghese N."/>
            <person name="Submissions S."/>
        </authorList>
    </citation>
    <scope>NUCLEOTIDE SEQUENCE [LARGE SCALE GENOMIC DNA]</scope>
    <source>
        <strain evidence="8 9">Nl1</strain>
    </source>
</reference>
<dbReference type="InterPro" id="IPR040026">
    <property type="entry name" value="FliD"/>
</dbReference>